<comment type="subcellular location">
    <subcellularLocation>
        <location evidence="1">Cell membrane</location>
        <topology evidence="1">Multi-pass membrane protein</topology>
    </subcellularLocation>
</comment>
<dbReference type="CDD" id="cd06581">
    <property type="entry name" value="TM_PBP1_LivM_like"/>
    <property type="match status" value="1"/>
</dbReference>
<dbReference type="RefSeq" id="WP_301810473.1">
    <property type="nucleotide sequence ID" value="NZ_JAUJZH010000009.1"/>
</dbReference>
<dbReference type="InterPro" id="IPR043428">
    <property type="entry name" value="LivM-like"/>
</dbReference>
<gene>
    <name evidence="7" type="ORF">Q2T77_15150</name>
</gene>
<feature type="transmembrane region" description="Helical" evidence="6">
    <location>
        <begin position="195"/>
        <end position="221"/>
    </location>
</feature>
<protein>
    <submittedName>
        <fullName evidence="7">Branched-chain amino acid ABC transporter permease</fullName>
    </submittedName>
</protein>
<evidence type="ECO:0000256" key="2">
    <source>
        <dbReference type="ARBA" id="ARBA00022475"/>
    </source>
</evidence>
<sequence>MKPTIRGLLLLAALALLPAVSGEYYVNLGSQMLIAVIFASSLNLLVGYAGLTSLGHAAYLGLSAYIAAWLALRLGLGHAMAAPLTLLATTAIGGVFGWIALRASGLSFLMLTLALSQVVWGLAYRWTSVTNGDNGLSGLTRPAPFGIDMENSNAYYWFVLSITAVVLLVVGRLVNSPFGASLRGTRDQARRMSSLGYNVWAIRWCAFVGASFVGAVAGLLYVYFHKYVHPSVLSVTASAEVLLSVIAGGAGTLAGPAVGAVLVVLLKNYASGYIERWNMLLGAVFVFIVLVMPHGIVPGVRTLVARWKGGRA</sequence>
<feature type="transmembrane region" description="Helical" evidence="6">
    <location>
        <begin position="277"/>
        <end position="297"/>
    </location>
</feature>
<feature type="transmembrane region" description="Helical" evidence="6">
    <location>
        <begin position="108"/>
        <end position="127"/>
    </location>
</feature>
<keyword evidence="5 6" id="KW-0472">Membrane</keyword>
<keyword evidence="3 6" id="KW-0812">Transmembrane</keyword>
<organism evidence="7 8">
    <name type="scientific">Variovorax ginsengisoli</name>
    <dbReference type="NCBI Taxonomy" id="363844"/>
    <lineage>
        <taxon>Bacteria</taxon>
        <taxon>Pseudomonadati</taxon>
        <taxon>Pseudomonadota</taxon>
        <taxon>Betaproteobacteria</taxon>
        <taxon>Burkholderiales</taxon>
        <taxon>Comamonadaceae</taxon>
        <taxon>Variovorax</taxon>
    </lineage>
</organism>
<keyword evidence="8" id="KW-1185">Reference proteome</keyword>
<dbReference type="EMBL" id="JAUKVY010000009">
    <property type="protein sequence ID" value="MDO1533629.1"/>
    <property type="molecule type" value="Genomic_DNA"/>
</dbReference>
<accession>A0ABT8S5R3</accession>
<evidence type="ECO:0000313" key="8">
    <source>
        <dbReference type="Proteomes" id="UP001169027"/>
    </source>
</evidence>
<feature type="transmembrane region" description="Helical" evidence="6">
    <location>
        <begin position="154"/>
        <end position="174"/>
    </location>
</feature>
<feature type="transmembrane region" description="Helical" evidence="6">
    <location>
        <begin position="241"/>
        <end position="265"/>
    </location>
</feature>
<name>A0ABT8S5R3_9BURK</name>
<reference evidence="7" key="1">
    <citation type="submission" date="2023-06" db="EMBL/GenBank/DDBJ databases">
        <authorList>
            <person name="Jiang Y."/>
            <person name="Liu Q."/>
        </authorList>
    </citation>
    <scope>NUCLEOTIDE SEQUENCE</scope>
    <source>
        <strain evidence="7">CGMCC 1.12090</strain>
    </source>
</reference>
<comment type="caution">
    <text evidence="7">The sequence shown here is derived from an EMBL/GenBank/DDBJ whole genome shotgun (WGS) entry which is preliminary data.</text>
</comment>
<feature type="transmembrane region" description="Helical" evidence="6">
    <location>
        <begin position="32"/>
        <end position="51"/>
    </location>
</feature>
<dbReference type="Pfam" id="PF02653">
    <property type="entry name" value="BPD_transp_2"/>
    <property type="match status" value="1"/>
</dbReference>
<dbReference type="InterPro" id="IPR001851">
    <property type="entry name" value="ABC_transp_permease"/>
</dbReference>
<evidence type="ECO:0000313" key="7">
    <source>
        <dbReference type="EMBL" id="MDO1533629.1"/>
    </source>
</evidence>
<evidence type="ECO:0000256" key="6">
    <source>
        <dbReference type="SAM" id="Phobius"/>
    </source>
</evidence>
<evidence type="ECO:0000256" key="1">
    <source>
        <dbReference type="ARBA" id="ARBA00004651"/>
    </source>
</evidence>
<evidence type="ECO:0000256" key="5">
    <source>
        <dbReference type="ARBA" id="ARBA00023136"/>
    </source>
</evidence>
<proteinExistence type="predicted"/>
<dbReference type="PANTHER" id="PTHR30482:SF17">
    <property type="entry name" value="ABC TRANSPORTER ATP-BINDING PROTEIN"/>
    <property type="match status" value="1"/>
</dbReference>
<dbReference type="PANTHER" id="PTHR30482">
    <property type="entry name" value="HIGH-AFFINITY BRANCHED-CHAIN AMINO ACID TRANSPORT SYSTEM PERMEASE"/>
    <property type="match status" value="1"/>
</dbReference>
<dbReference type="Proteomes" id="UP001169027">
    <property type="component" value="Unassembled WGS sequence"/>
</dbReference>
<feature type="transmembrane region" description="Helical" evidence="6">
    <location>
        <begin position="82"/>
        <end position="101"/>
    </location>
</feature>
<evidence type="ECO:0000256" key="4">
    <source>
        <dbReference type="ARBA" id="ARBA00022989"/>
    </source>
</evidence>
<keyword evidence="4 6" id="KW-1133">Transmembrane helix</keyword>
<keyword evidence="2" id="KW-1003">Cell membrane</keyword>
<evidence type="ECO:0000256" key="3">
    <source>
        <dbReference type="ARBA" id="ARBA00022692"/>
    </source>
</evidence>